<gene>
    <name evidence="2" type="ORF">OIDMADRAFT_63584</name>
</gene>
<feature type="non-terminal residue" evidence="2">
    <location>
        <position position="526"/>
    </location>
</feature>
<dbReference type="Pfam" id="PF06985">
    <property type="entry name" value="HET"/>
    <property type="match status" value="1"/>
</dbReference>
<dbReference type="Pfam" id="PF26639">
    <property type="entry name" value="Het-6_barrel"/>
    <property type="match status" value="1"/>
</dbReference>
<dbReference type="PANTHER" id="PTHR24148">
    <property type="entry name" value="ANKYRIN REPEAT DOMAIN-CONTAINING PROTEIN 39 HOMOLOG-RELATED"/>
    <property type="match status" value="1"/>
</dbReference>
<evidence type="ECO:0000313" key="2">
    <source>
        <dbReference type="EMBL" id="KIM98649.1"/>
    </source>
</evidence>
<feature type="domain" description="Heterokaryon incompatibility" evidence="1">
    <location>
        <begin position="1"/>
        <end position="144"/>
    </location>
</feature>
<name>A0A0C3H5T8_OIDMZ</name>
<dbReference type="STRING" id="913774.A0A0C3H5T8"/>
<proteinExistence type="predicted"/>
<dbReference type="EMBL" id="KN832880">
    <property type="protein sequence ID" value="KIM98649.1"/>
    <property type="molecule type" value="Genomic_DNA"/>
</dbReference>
<evidence type="ECO:0000259" key="1">
    <source>
        <dbReference type="Pfam" id="PF06985"/>
    </source>
</evidence>
<organism evidence="2 3">
    <name type="scientific">Oidiodendron maius (strain Zn)</name>
    <dbReference type="NCBI Taxonomy" id="913774"/>
    <lineage>
        <taxon>Eukaryota</taxon>
        <taxon>Fungi</taxon>
        <taxon>Dikarya</taxon>
        <taxon>Ascomycota</taxon>
        <taxon>Pezizomycotina</taxon>
        <taxon>Leotiomycetes</taxon>
        <taxon>Leotiomycetes incertae sedis</taxon>
        <taxon>Myxotrichaceae</taxon>
        <taxon>Oidiodendron</taxon>
    </lineage>
</organism>
<reference evidence="2 3" key="1">
    <citation type="submission" date="2014-04" db="EMBL/GenBank/DDBJ databases">
        <authorList>
            <consortium name="DOE Joint Genome Institute"/>
            <person name="Kuo A."/>
            <person name="Martino E."/>
            <person name="Perotto S."/>
            <person name="Kohler A."/>
            <person name="Nagy L.G."/>
            <person name="Floudas D."/>
            <person name="Copeland A."/>
            <person name="Barry K.W."/>
            <person name="Cichocki N."/>
            <person name="Veneault-Fourrey C."/>
            <person name="LaButti K."/>
            <person name="Lindquist E.A."/>
            <person name="Lipzen A."/>
            <person name="Lundell T."/>
            <person name="Morin E."/>
            <person name="Murat C."/>
            <person name="Sun H."/>
            <person name="Tunlid A."/>
            <person name="Henrissat B."/>
            <person name="Grigoriev I.V."/>
            <person name="Hibbett D.S."/>
            <person name="Martin F."/>
            <person name="Nordberg H.P."/>
            <person name="Cantor M.N."/>
            <person name="Hua S.X."/>
        </authorList>
    </citation>
    <scope>NUCLEOTIDE SEQUENCE [LARGE SCALE GENOMIC DNA]</scope>
    <source>
        <strain evidence="2 3">Zn</strain>
    </source>
</reference>
<feature type="non-terminal residue" evidence="2">
    <location>
        <position position="1"/>
    </location>
</feature>
<dbReference type="OrthoDB" id="2288928at2759"/>
<dbReference type="HOGENOM" id="CLU_004184_7_5_1"/>
<sequence length="526" mass="59473">YDAISYVWGDVGTTTQIFCNGSPTHITFNLLWVLRRIRQSEQPITLWVDALCINQNDPLERSGQVAKMGRIYARARRVFACTGNDPDGGASGVTSLLGQFLAMMQSIGSASLVNLNLNEVDPRWFSLGVLLRQPWFSRAWVLQEVGLAKDPRVIYGNFEFSYRDLMKIVMWVNNNAPWLIVKANIPLLMIHVHWADWSTRIIGDSASPYEFLDLLDHASLLKCRDPRDHIYAFLGHPLARTSDGRGLMILPDYTKSTWEVFKEVSILLIQQSGLRALSTAEHSESSIKDKFPSWVIRWDIGYVMNNICRHPMQIYRASAKNTTNMQYQIFGDELWVTGVVVDTVRTAWKIEYGTDGTLNFRGHGNNLTLEEIISYLESTSTPCAYGSNRLHNFSLTLNAPPDNSLKSGTLATAFNAYRNWHARPHLRPIYKDELAHTFWRAICHMCSGRVFIVTEKGYYGLAPWVSAPGDVSCFLFGGLVPFLLRREDAQASRFKLVGEAYIGGLMNSEASHFLDTGQLMAQNLII</sequence>
<dbReference type="Proteomes" id="UP000054321">
    <property type="component" value="Unassembled WGS sequence"/>
</dbReference>
<dbReference type="InParanoid" id="A0A0C3H5T8"/>
<evidence type="ECO:0000313" key="3">
    <source>
        <dbReference type="Proteomes" id="UP000054321"/>
    </source>
</evidence>
<dbReference type="InterPro" id="IPR052895">
    <property type="entry name" value="HetReg/Transcr_Mod"/>
</dbReference>
<dbReference type="InterPro" id="IPR010730">
    <property type="entry name" value="HET"/>
</dbReference>
<reference evidence="3" key="2">
    <citation type="submission" date="2015-01" db="EMBL/GenBank/DDBJ databases">
        <title>Evolutionary Origins and Diversification of the Mycorrhizal Mutualists.</title>
        <authorList>
            <consortium name="DOE Joint Genome Institute"/>
            <consortium name="Mycorrhizal Genomics Consortium"/>
            <person name="Kohler A."/>
            <person name="Kuo A."/>
            <person name="Nagy L.G."/>
            <person name="Floudas D."/>
            <person name="Copeland A."/>
            <person name="Barry K.W."/>
            <person name="Cichocki N."/>
            <person name="Veneault-Fourrey C."/>
            <person name="LaButti K."/>
            <person name="Lindquist E.A."/>
            <person name="Lipzen A."/>
            <person name="Lundell T."/>
            <person name="Morin E."/>
            <person name="Murat C."/>
            <person name="Riley R."/>
            <person name="Ohm R."/>
            <person name="Sun H."/>
            <person name="Tunlid A."/>
            <person name="Henrissat B."/>
            <person name="Grigoriev I.V."/>
            <person name="Hibbett D.S."/>
            <person name="Martin F."/>
        </authorList>
    </citation>
    <scope>NUCLEOTIDE SEQUENCE [LARGE SCALE GENOMIC DNA]</scope>
    <source>
        <strain evidence="3">Zn</strain>
    </source>
</reference>
<protein>
    <recommendedName>
        <fullName evidence="1">Heterokaryon incompatibility domain-containing protein</fullName>
    </recommendedName>
</protein>
<accession>A0A0C3H5T8</accession>
<keyword evidence="3" id="KW-1185">Reference proteome</keyword>
<dbReference type="PANTHER" id="PTHR24148:SF64">
    <property type="entry name" value="HETEROKARYON INCOMPATIBILITY DOMAIN-CONTAINING PROTEIN"/>
    <property type="match status" value="1"/>
</dbReference>
<dbReference type="AlphaFoldDB" id="A0A0C3H5T8"/>